<evidence type="ECO:0000256" key="1">
    <source>
        <dbReference type="SAM" id="Phobius"/>
    </source>
</evidence>
<protein>
    <submittedName>
        <fullName evidence="2">Uncharacterized protein</fullName>
    </submittedName>
</protein>
<proteinExistence type="predicted"/>
<feature type="transmembrane region" description="Helical" evidence="1">
    <location>
        <begin position="78"/>
        <end position="96"/>
    </location>
</feature>
<organism evidence="2">
    <name type="scientific">marine sediment metagenome</name>
    <dbReference type="NCBI Taxonomy" id="412755"/>
    <lineage>
        <taxon>unclassified sequences</taxon>
        <taxon>metagenomes</taxon>
        <taxon>ecological metagenomes</taxon>
    </lineage>
</organism>
<keyword evidence="1" id="KW-1133">Transmembrane helix</keyword>
<evidence type="ECO:0000313" key="2">
    <source>
        <dbReference type="EMBL" id="GAJ07654.1"/>
    </source>
</evidence>
<name>X1TQW9_9ZZZZ</name>
<sequence>MGIETILTTLIPAFFPVIGDAFKMLISKITGTPMGEPKDFKDFLAMESLKIEKLKALAELDKVVGDISRWVADLRASFRYIFVGVIILAAIVYNFLPPGYRDPQ</sequence>
<accession>X1TQW9</accession>
<keyword evidence="1" id="KW-0812">Transmembrane</keyword>
<dbReference type="EMBL" id="BARW01030595">
    <property type="protein sequence ID" value="GAJ07654.1"/>
    <property type="molecule type" value="Genomic_DNA"/>
</dbReference>
<gene>
    <name evidence="2" type="ORF">S12H4_48880</name>
</gene>
<dbReference type="AlphaFoldDB" id="X1TQW9"/>
<feature type="non-terminal residue" evidence="2">
    <location>
        <position position="104"/>
    </location>
</feature>
<reference evidence="2" key="1">
    <citation type="journal article" date="2014" name="Front. Microbiol.">
        <title>High frequency of phylogenetically diverse reductive dehalogenase-homologous genes in deep subseafloor sedimentary metagenomes.</title>
        <authorList>
            <person name="Kawai M."/>
            <person name="Futagami T."/>
            <person name="Toyoda A."/>
            <person name="Takaki Y."/>
            <person name="Nishi S."/>
            <person name="Hori S."/>
            <person name="Arai W."/>
            <person name="Tsubouchi T."/>
            <person name="Morono Y."/>
            <person name="Uchiyama I."/>
            <person name="Ito T."/>
            <person name="Fujiyama A."/>
            <person name="Inagaki F."/>
            <person name="Takami H."/>
        </authorList>
    </citation>
    <scope>NUCLEOTIDE SEQUENCE</scope>
    <source>
        <strain evidence="2">Expedition CK06-06</strain>
    </source>
</reference>
<comment type="caution">
    <text evidence="2">The sequence shown here is derived from an EMBL/GenBank/DDBJ whole genome shotgun (WGS) entry which is preliminary data.</text>
</comment>
<keyword evidence="1" id="KW-0472">Membrane</keyword>